<evidence type="ECO:0000256" key="3">
    <source>
        <dbReference type="SAM" id="MobiDB-lite"/>
    </source>
</evidence>
<evidence type="ECO:0000256" key="2">
    <source>
        <dbReference type="ARBA" id="ARBA00035300"/>
    </source>
</evidence>
<dbReference type="OrthoDB" id="6246153at2759"/>
<dbReference type="OMA" id="GVRCIGM"/>
<proteinExistence type="inferred from homology"/>
<organism evidence="4 5">
    <name type="scientific">Pocillopora damicornis</name>
    <name type="common">Cauliflower coral</name>
    <name type="synonym">Millepora damicornis</name>
    <dbReference type="NCBI Taxonomy" id="46731"/>
    <lineage>
        <taxon>Eukaryota</taxon>
        <taxon>Metazoa</taxon>
        <taxon>Cnidaria</taxon>
        <taxon>Anthozoa</taxon>
        <taxon>Hexacorallia</taxon>
        <taxon>Scleractinia</taxon>
        <taxon>Astrocoeniina</taxon>
        <taxon>Pocilloporidae</taxon>
        <taxon>Pocillopora</taxon>
    </lineage>
</organism>
<accession>A0A3M6UPV1</accession>
<keyword evidence="5" id="KW-1185">Reference proteome</keyword>
<dbReference type="InterPro" id="IPR026794">
    <property type="entry name" value="ADISSP"/>
</dbReference>
<feature type="region of interest" description="Disordered" evidence="3">
    <location>
        <begin position="1"/>
        <end position="20"/>
    </location>
</feature>
<name>A0A3M6UPV1_POCDA</name>
<dbReference type="Pfam" id="PF15006">
    <property type="entry name" value="DUF4517"/>
    <property type="match status" value="1"/>
</dbReference>
<dbReference type="AlphaFoldDB" id="A0A3M6UPV1"/>
<evidence type="ECO:0000313" key="5">
    <source>
        <dbReference type="Proteomes" id="UP000275408"/>
    </source>
</evidence>
<reference evidence="4 5" key="1">
    <citation type="journal article" date="2018" name="Sci. Rep.">
        <title>Comparative analysis of the Pocillopora damicornis genome highlights role of immune system in coral evolution.</title>
        <authorList>
            <person name="Cunning R."/>
            <person name="Bay R.A."/>
            <person name="Gillette P."/>
            <person name="Baker A.C."/>
            <person name="Traylor-Knowles N."/>
        </authorList>
    </citation>
    <scope>NUCLEOTIDE SEQUENCE [LARGE SCALE GENOMIC DNA]</scope>
    <source>
        <strain evidence="4">RSMAS</strain>
        <tissue evidence="4">Whole animal</tissue>
    </source>
</reference>
<feature type="compositionally biased region" description="Basic and acidic residues" evidence="3">
    <location>
        <begin position="8"/>
        <end position="20"/>
    </location>
</feature>
<comment type="caution">
    <text evidence="4">The sequence shown here is derived from an EMBL/GenBank/DDBJ whole genome shotgun (WGS) entry which is preliminary data.</text>
</comment>
<dbReference type="Proteomes" id="UP000275408">
    <property type="component" value="Unassembled WGS sequence"/>
</dbReference>
<protein>
    <recommendedName>
        <fullName evidence="2">Adipose-secreted signaling protein</fullName>
    </recommendedName>
</protein>
<evidence type="ECO:0000256" key="1">
    <source>
        <dbReference type="ARBA" id="ARBA00035018"/>
    </source>
</evidence>
<dbReference type="PANTHER" id="PTHR13287:SF2">
    <property type="entry name" value="ADIPOSE-SECRETED SIGNALING PROTEIN"/>
    <property type="match status" value="1"/>
</dbReference>
<gene>
    <name evidence="4" type="ORF">pdam_00016051</name>
</gene>
<evidence type="ECO:0000313" key="4">
    <source>
        <dbReference type="EMBL" id="RMX55723.1"/>
    </source>
</evidence>
<dbReference type="EMBL" id="RCHS01001016">
    <property type="protein sequence ID" value="RMX55723.1"/>
    <property type="molecule type" value="Genomic_DNA"/>
</dbReference>
<dbReference type="PANTHER" id="PTHR13287">
    <property type="entry name" value="ADIPOSE-SECRETED SIGNALING PROTEIN"/>
    <property type="match status" value="1"/>
</dbReference>
<sequence length="164" mass="18360">MAANHHGILHEENDSEDGHHVHFPEDISANTEIQIQMKGDSIANVHLGFLQHKHKYQIQLNLPISPKSTSLTPIINTPFIAVGNVNSPGDDKCHEVTLELDAHKEGLLRDKFVLKNEAGEEFVIVLHARVLGSHKGTPMLKEGIHCIHHAKDEEEDHSDWQGFD</sequence>
<comment type="similarity">
    <text evidence="1">Belongs to the ADISSP family.</text>
</comment>